<dbReference type="InterPro" id="IPR037185">
    <property type="entry name" value="EmrE-like"/>
</dbReference>
<evidence type="ECO:0000256" key="2">
    <source>
        <dbReference type="ARBA" id="ARBA00007362"/>
    </source>
</evidence>
<keyword evidence="4 7" id="KW-0812">Transmembrane</keyword>
<evidence type="ECO:0000313" key="9">
    <source>
        <dbReference type="EMBL" id="OPA75514.1"/>
    </source>
</evidence>
<comment type="similarity">
    <text evidence="2">Belongs to the EamA transporter family.</text>
</comment>
<feature type="transmembrane region" description="Helical" evidence="7">
    <location>
        <begin position="153"/>
        <end position="172"/>
    </location>
</feature>
<feature type="transmembrane region" description="Helical" evidence="7">
    <location>
        <begin position="219"/>
        <end position="237"/>
    </location>
</feature>
<keyword evidence="3" id="KW-1003">Cell membrane</keyword>
<name>A0A1T2X6K7_9BACL</name>
<feature type="domain" description="EamA" evidence="8">
    <location>
        <begin position="150"/>
        <end position="289"/>
    </location>
</feature>
<dbReference type="PANTHER" id="PTHR42920">
    <property type="entry name" value="OS03G0707200 PROTEIN-RELATED"/>
    <property type="match status" value="1"/>
</dbReference>
<keyword evidence="6 7" id="KW-0472">Membrane</keyword>
<accession>A0A1T2X6K7</accession>
<feature type="transmembrane region" description="Helical" evidence="7">
    <location>
        <begin position="274"/>
        <end position="294"/>
    </location>
</feature>
<proteinExistence type="inferred from homology"/>
<dbReference type="RefSeq" id="WP_078500704.1">
    <property type="nucleotide sequence ID" value="NZ_MSZX01000008.1"/>
</dbReference>
<feature type="domain" description="EamA" evidence="8">
    <location>
        <begin position="6"/>
        <end position="140"/>
    </location>
</feature>
<dbReference type="SUPFAM" id="SSF103481">
    <property type="entry name" value="Multidrug resistance efflux transporter EmrE"/>
    <property type="match status" value="2"/>
</dbReference>
<evidence type="ECO:0000256" key="4">
    <source>
        <dbReference type="ARBA" id="ARBA00022692"/>
    </source>
</evidence>
<feature type="transmembrane region" description="Helical" evidence="7">
    <location>
        <begin position="179"/>
        <end position="199"/>
    </location>
</feature>
<evidence type="ECO:0000256" key="6">
    <source>
        <dbReference type="ARBA" id="ARBA00023136"/>
    </source>
</evidence>
<feature type="transmembrane region" description="Helical" evidence="7">
    <location>
        <begin position="35"/>
        <end position="56"/>
    </location>
</feature>
<dbReference type="OrthoDB" id="9804865at2"/>
<dbReference type="AlphaFoldDB" id="A0A1T2X6K7"/>
<evidence type="ECO:0000313" key="10">
    <source>
        <dbReference type="Proteomes" id="UP000190188"/>
    </source>
</evidence>
<dbReference type="InterPro" id="IPR000620">
    <property type="entry name" value="EamA_dom"/>
</dbReference>
<gene>
    <name evidence="9" type="ORF">BVG16_19385</name>
</gene>
<keyword evidence="10" id="KW-1185">Reference proteome</keyword>
<dbReference type="EMBL" id="MSZX01000008">
    <property type="protein sequence ID" value="OPA75514.1"/>
    <property type="molecule type" value="Genomic_DNA"/>
</dbReference>
<evidence type="ECO:0000259" key="8">
    <source>
        <dbReference type="Pfam" id="PF00892"/>
    </source>
</evidence>
<organism evidence="9 10">
    <name type="scientific">Paenibacillus selenitireducens</name>
    <dbReference type="NCBI Taxonomy" id="1324314"/>
    <lineage>
        <taxon>Bacteria</taxon>
        <taxon>Bacillati</taxon>
        <taxon>Bacillota</taxon>
        <taxon>Bacilli</taxon>
        <taxon>Bacillales</taxon>
        <taxon>Paenibacillaceae</taxon>
        <taxon>Paenibacillus</taxon>
    </lineage>
</organism>
<dbReference type="Proteomes" id="UP000190188">
    <property type="component" value="Unassembled WGS sequence"/>
</dbReference>
<dbReference type="STRING" id="1324314.BVG16_19385"/>
<evidence type="ECO:0000256" key="1">
    <source>
        <dbReference type="ARBA" id="ARBA00004651"/>
    </source>
</evidence>
<keyword evidence="5 7" id="KW-1133">Transmembrane helix</keyword>
<evidence type="ECO:0000256" key="3">
    <source>
        <dbReference type="ARBA" id="ARBA00022475"/>
    </source>
</evidence>
<dbReference type="PANTHER" id="PTHR42920:SF5">
    <property type="entry name" value="EAMA DOMAIN-CONTAINING PROTEIN"/>
    <property type="match status" value="1"/>
</dbReference>
<evidence type="ECO:0000256" key="5">
    <source>
        <dbReference type="ARBA" id="ARBA00022989"/>
    </source>
</evidence>
<dbReference type="GO" id="GO:0005886">
    <property type="term" value="C:plasma membrane"/>
    <property type="evidence" value="ECO:0007669"/>
    <property type="project" value="UniProtKB-SubCell"/>
</dbReference>
<feature type="transmembrane region" description="Helical" evidence="7">
    <location>
        <begin position="249"/>
        <end position="268"/>
    </location>
</feature>
<reference evidence="9 10" key="1">
    <citation type="submission" date="2017-01" db="EMBL/GenBank/DDBJ databases">
        <title>Genome analysis of Paenibacillus selenitrireducens ES3-24.</title>
        <authorList>
            <person name="Xu D."/>
            <person name="Yao R."/>
            <person name="Zheng S."/>
        </authorList>
    </citation>
    <scope>NUCLEOTIDE SEQUENCE [LARGE SCALE GENOMIC DNA]</scope>
    <source>
        <strain evidence="9 10">ES3-24</strain>
    </source>
</reference>
<dbReference type="Pfam" id="PF00892">
    <property type="entry name" value="EamA"/>
    <property type="match status" value="2"/>
</dbReference>
<protein>
    <submittedName>
        <fullName evidence="9">EamA family transporter</fullName>
    </submittedName>
</protein>
<comment type="subcellular location">
    <subcellularLocation>
        <location evidence="1">Cell membrane</location>
        <topology evidence="1">Multi-pass membrane protein</topology>
    </subcellularLocation>
</comment>
<sequence>MKRTWIAYICLLFVACVWGSTFIIVQKAVQTLPPLAFNAFRFLGATLLFAVVMGLTRRHSKYNWTGNLWKHGIVLGIWLFGAYALQTIGLLHTTTTNTGFITGISVVLVPFAMLWLMRQRMSWTTWVAAVMAFIGLYFLTFNGGALSLNKGDVLVFLCAICFAMQIALTGKYSPQYDTLPLVTIQLGTVGVLSFVSSLLTESAGTPSELWTSITNPDVLLALAVSVGLSTAFAFWAQTWSQRYTSASRVAIIYATEPVFAAITGLTFAGEELGIWAVVGCALIFGGMIFAEMKWTPKAQQSHMS</sequence>
<dbReference type="InterPro" id="IPR051258">
    <property type="entry name" value="Diverse_Substrate_Transporter"/>
</dbReference>
<evidence type="ECO:0000256" key="7">
    <source>
        <dbReference type="SAM" id="Phobius"/>
    </source>
</evidence>
<comment type="caution">
    <text evidence="9">The sequence shown here is derived from an EMBL/GenBank/DDBJ whole genome shotgun (WGS) entry which is preliminary data.</text>
</comment>
<feature type="transmembrane region" description="Helical" evidence="7">
    <location>
        <begin position="98"/>
        <end position="116"/>
    </location>
</feature>
<dbReference type="PROSITE" id="PS51257">
    <property type="entry name" value="PROKAR_LIPOPROTEIN"/>
    <property type="match status" value="1"/>
</dbReference>
<feature type="transmembrane region" description="Helical" evidence="7">
    <location>
        <begin position="68"/>
        <end position="86"/>
    </location>
</feature>
<feature type="transmembrane region" description="Helical" evidence="7">
    <location>
        <begin position="123"/>
        <end position="141"/>
    </location>
</feature>